<keyword evidence="6" id="KW-0539">Nucleus</keyword>
<dbReference type="CTD" id="22926"/>
<dbReference type="PANTHER" id="PTHR46164:SF3">
    <property type="entry name" value="ATF6, ISOFORM C"/>
    <property type="match status" value="1"/>
</dbReference>
<keyword evidence="3" id="KW-0805">Transcription regulation</keyword>
<accession>A0A6J3KK22</accession>
<evidence type="ECO:0000313" key="10">
    <source>
        <dbReference type="RefSeq" id="XP_033353513.1"/>
    </source>
</evidence>
<organism evidence="9 10">
    <name type="scientific">Bombus vosnesenskii</name>
    <dbReference type="NCBI Taxonomy" id="207650"/>
    <lineage>
        <taxon>Eukaryota</taxon>
        <taxon>Metazoa</taxon>
        <taxon>Ecdysozoa</taxon>
        <taxon>Arthropoda</taxon>
        <taxon>Hexapoda</taxon>
        <taxon>Insecta</taxon>
        <taxon>Pterygota</taxon>
        <taxon>Neoptera</taxon>
        <taxon>Endopterygota</taxon>
        <taxon>Hymenoptera</taxon>
        <taxon>Apocrita</taxon>
        <taxon>Aculeata</taxon>
        <taxon>Apoidea</taxon>
        <taxon>Anthophila</taxon>
        <taxon>Apidae</taxon>
        <taxon>Bombus</taxon>
        <taxon>Pyrobombus</taxon>
    </lineage>
</organism>
<dbReference type="CDD" id="cd14700">
    <property type="entry name" value="bZIP_ATF6"/>
    <property type="match status" value="1"/>
</dbReference>
<evidence type="ECO:0000256" key="4">
    <source>
        <dbReference type="ARBA" id="ARBA00023125"/>
    </source>
</evidence>
<dbReference type="Proteomes" id="UP000504631">
    <property type="component" value="Unplaced"/>
</dbReference>
<dbReference type="GO" id="GO:0005634">
    <property type="term" value="C:nucleus"/>
    <property type="evidence" value="ECO:0007669"/>
    <property type="project" value="UniProtKB-ARBA"/>
</dbReference>
<evidence type="ECO:0000256" key="5">
    <source>
        <dbReference type="ARBA" id="ARBA00023163"/>
    </source>
</evidence>
<dbReference type="GO" id="GO:0000978">
    <property type="term" value="F:RNA polymerase II cis-regulatory region sequence-specific DNA binding"/>
    <property type="evidence" value="ECO:0007669"/>
    <property type="project" value="TreeGrafter"/>
</dbReference>
<dbReference type="SUPFAM" id="SSF57959">
    <property type="entry name" value="Leucine zipper domain"/>
    <property type="match status" value="1"/>
</dbReference>
<dbReference type="PROSITE" id="PS50217">
    <property type="entry name" value="BZIP"/>
    <property type="match status" value="1"/>
</dbReference>
<evidence type="ECO:0000256" key="2">
    <source>
        <dbReference type="ARBA" id="ARBA00009050"/>
    </source>
</evidence>
<evidence type="ECO:0000259" key="8">
    <source>
        <dbReference type="PROSITE" id="PS50217"/>
    </source>
</evidence>
<dbReference type="GO" id="GO:0000981">
    <property type="term" value="F:DNA-binding transcription factor activity, RNA polymerase II-specific"/>
    <property type="evidence" value="ECO:0007669"/>
    <property type="project" value="TreeGrafter"/>
</dbReference>
<evidence type="ECO:0000256" key="7">
    <source>
        <dbReference type="SAM" id="Coils"/>
    </source>
</evidence>
<evidence type="ECO:0000256" key="6">
    <source>
        <dbReference type="ARBA" id="ARBA00023242"/>
    </source>
</evidence>
<dbReference type="PANTHER" id="PTHR46164">
    <property type="entry name" value="ATF6, ISOFORM C"/>
    <property type="match status" value="1"/>
</dbReference>
<evidence type="ECO:0000256" key="1">
    <source>
        <dbReference type="ARBA" id="ARBA00004167"/>
    </source>
</evidence>
<dbReference type="InterPro" id="IPR046347">
    <property type="entry name" value="bZIP_sf"/>
</dbReference>
<dbReference type="SMART" id="SM00338">
    <property type="entry name" value="BRLZ"/>
    <property type="match status" value="1"/>
</dbReference>
<proteinExistence type="inferred from homology"/>
<dbReference type="InterPro" id="IPR051882">
    <property type="entry name" value="ATF_bZIP_TF"/>
</dbReference>
<name>A0A6J3KK22_9HYME</name>
<reference evidence="10" key="1">
    <citation type="submission" date="2025-08" db="UniProtKB">
        <authorList>
            <consortium name="RefSeq"/>
        </authorList>
    </citation>
    <scope>IDENTIFICATION</scope>
    <source>
        <tissue evidence="10">Muscle</tissue>
    </source>
</reference>
<dbReference type="RefSeq" id="XP_033353513.1">
    <property type="nucleotide sequence ID" value="XM_033497622.1"/>
</dbReference>
<feature type="domain" description="BZIP" evidence="8">
    <location>
        <begin position="380"/>
        <end position="437"/>
    </location>
</feature>
<dbReference type="InterPro" id="IPR004827">
    <property type="entry name" value="bZIP"/>
</dbReference>
<keyword evidence="9" id="KW-1185">Reference proteome</keyword>
<keyword evidence="4" id="KW-0238">DNA-binding</keyword>
<gene>
    <name evidence="10" type="primary">LOC117235516</name>
</gene>
<dbReference type="GO" id="GO:0016020">
    <property type="term" value="C:membrane"/>
    <property type="evidence" value="ECO:0007669"/>
    <property type="project" value="UniProtKB-SubCell"/>
</dbReference>
<dbReference type="GeneID" id="117235516"/>
<dbReference type="AlphaFoldDB" id="A0A6J3KK22"/>
<dbReference type="GO" id="GO:0030968">
    <property type="term" value="P:endoplasmic reticulum unfolded protein response"/>
    <property type="evidence" value="ECO:0007669"/>
    <property type="project" value="TreeGrafter"/>
</dbReference>
<dbReference type="KEGG" id="bvk:117235516"/>
<evidence type="ECO:0000313" key="9">
    <source>
        <dbReference type="Proteomes" id="UP000504631"/>
    </source>
</evidence>
<protein>
    <submittedName>
        <fullName evidence="10">Cyclic AMP-dependent transcription factor ATF-6 alpha isoform X1</fullName>
    </submittedName>
</protein>
<comment type="similarity">
    <text evidence="2">Belongs to the bZIP family. ATF subfamily.</text>
</comment>
<keyword evidence="7" id="KW-0175">Coiled coil</keyword>
<dbReference type="Gene3D" id="1.20.5.170">
    <property type="match status" value="1"/>
</dbReference>
<evidence type="ECO:0000256" key="3">
    <source>
        <dbReference type="ARBA" id="ARBA00023015"/>
    </source>
</evidence>
<feature type="coiled-coil region" evidence="7">
    <location>
        <begin position="398"/>
        <end position="439"/>
    </location>
</feature>
<keyword evidence="5" id="KW-0804">Transcription</keyword>
<comment type="subcellular location">
    <subcellularLocation>
        <location evidence="1">Membrane</location>
        <topology evidence="1">Single-pass membrane protein</topology>
    </subcellularLocation>
</comment>
<dbReference type="Pfam" id="PF00170">
    <property type="entry name" value="bZIP_1"/>
    <property type="match status" value="1"/>
</dbReference>
<sequence length="813" mass="92285">MLINKDLQWNDSIESEIQQTFPDFEVMDSDCSLLSDDLFQSLSSELGIPLFFETEIPLKIDSGIDDSSINTQDDGIDNQIIEDIYIGEQCTNLKNSDLNVQQQSSVTDVDNDVKMEIKLEPASPYIQLPLSPASSQCESNRLDSLVETNSISSICDFKTSLETPPISPPQNVSPPISPQLISNTAIAKQVKFMPFKLQDTKESKFTLSKVNSTKRVRVQPKDNIQLVTDDQPQNAIFLNTQNFVALSQQIKQNYISYPFSTHFTSTNAIKKTQTSVQLPSVQIKTETNSIQLPQDNHVKVMNNIPSIYTSGKDQTINMIDTPLILKNDTAGCTPIIVKNDLDTCRPIVIKTENSNYTPIVIKNEMQDINFAGRQECEIKALKRQQRMIKNRESACLSRKKKKEYVSSLEKQIYELQQENKQLKMENINLKQKLSSLEHASASNKFKSISLNASKRNVAILLGMVVMVSLNVNGFKDIFSQNNQLDILSNDVPISAQYARHGRTLLWTSRDQTQEEDEDGFRKNISIPQPMCPMHINHSESIRLDYELRRWIGGKSDQDNWTTLKKAKLDAKLIGEFLSSPPHAMQTKTKRKRNLAEKSKSEILRKTTDSSISNAVEVFSPIIKEHASLFEALGRRDDTFYVVWFSGEHLLLPASSKNSTGRPRMSLVLPALPMNETFSTPANHITMMQIDCEVTNTQLLHLQQSIIPNLKTTNRSESHTHQSDGVSDAVTADITKNYKPYFIKKSNHTMFQKKDFKDIYVDKNSKDYNKTTAYILKQKFISEFDLEEVKTELLKDLRKTDSSAKFTTSQKKQT</sequence>